<evidence type="ECO:0000313" key="7">
    <source>
        <dbReference type="Proteomes" id="UP000252254"/>
    </source>
</evidence>
<dbReference type="EMBL" id="QNRI01000006">
    <property type="protein sequence ID" value="RBO98122.1"/>
    <property type="molecule type" value="Genomic_DNA"/>
</dbReference>
<comment type="cofactor">
    <cofactor evidence="4">
        <name>Mg(2+)</name>
        <dbReference type="ChEBI" id="CHEBI:18420"/>
    </cofactor>
</comment>
<dbReference type="GO" id="GO:0009234">
    <property type="term" value="P:menaquinone biosynthetic process"/>
    <property type="evidence" value="ECO:0007669"/>
    <property type="project" value="UniProtKB-UniRule"/>
</dbReference>
<dbReference type="RefSeq" id="WP_113868985.1">
    <property type="nucleotide sequence ID" value="NZ_BAABQN010000014.1"/>
</dbReference>
<dbReference type="HAMAP" id="MF_01935">
    <property type="entry name" value="MenF"/>
    <property type="match status" value="1"/>
</dbReference>
<comment type="similarity">
    <text evidence="2 4">Belongs to the isochorismate synthase family.</text>
</comment>
<dbReference type="InterPro" id="IPR034681">
    <property type="entry name" value="MenF"/>
</dbReference>
<evidence type="ECO:0000256" key="1">
    <source>
        <dbReference type="ARBA" id="ARBA00000799"/>
    </source>
</evidence>
<dbReference type="PANTHER" id="PTHR42839:SF1">
    <property type="entry name" value="ISOCHORISMATE SYNTHASE MENF"/>
    <property type="match status" value="1"/>
</dbReference>
<evidence type="ECO:0000256" key="2">
    <source>
        <dbReference type="ARBA" id="ARBA00005297"/>
    </source>
</evidence>
<feature type="binding site" evidence="4">
    <location>
        <position position="447"/>
    </location>
    <ligand>
        <name>Mg(2+)</name>
        <dbReference type="ChEBI" id="CHEBI:18420"/>
    </ligand>
</feature>
<gene>
    <name evidence="4" type="primary">menF</name>
    <name evidence="6" type="ORF">DES48_106145</name>
</gene>
<dbReference type="Pfam" id="PF00425">
    <property type="entry name" value="Chorismate_bind"/>
    <property type="match status" value="1"/>
</dbReference>
<comment type="function">
    <text evidence="4">Catalyzes the conversion of chorismate to isochorismate.</text>
</comment>
<dbReference type="Gene3D" id="3.60.120.10">
    <property type="entry name" value="Anthranilate synthase"/>
    <property type="match status" value="1"/>
</dbReference>
<dbReference type="GO" id="GO:0000287">
    <property type="term" value="F:magnesium ion binding"/>
    <property type="evidence" value="ECO:0007669"/>
    <property type="project" value="UniProtKB-UniRule"/>
</dbReference>
<feature type="active site" description="Proton donor" evidence="4">
    <location>
        <position position="268"/>
    </location>
</feature>
<evidence type="ECO:0000256" key="3">
    <source>
        <dbReference type="ARBA" id="ARBA00023235"/>
    </source>
</evidence>
<keyword evidence="4" id="KW-0479">Metal-binding</keyword>
<dbReference type="GO" id="GO:0009697">
    <property type="term" value="P:salicylic acid biosynthetic process"/>
    <property type="evidence" value="ECO:0007669"/>
    <property type="project" value="TreeGrafter"/>
</dbReference>
<feature type="binding site" evidence="4">
    <location>
        <position position="312"/>
    </location>
    <ligand>
        <name>Mg(2+)</name>
        <dbReference type="ChEBI" id="CHEBI:18420"/>
    </ligand>
</feature>
<evidence type="ECO:0000313" key="6">
    <source>
        <dbReference type="EMBL" id="RBO98122.1"/>
    </source>
</evidence>
<dbReference type="UniPathway" id="UPA01057">
    <property type="reaction ID" value="UER00163"/>
</dbReference>
<dbReference type="GO" id="GO:0008909">
    <property type="term" value="F:isochorismate synthase activity"/>
    <property type="evidence" value="ECO:0007669"/>
    <property type="project" value="UniProtKB-UniRule"/>
</dbReference>
<comment type="pathway">
    <text evidence="4">Quinol/quinone metabolism; menaquinone biosynthesis.</text>
</comment>
<protein>
    <recommendedName>
        <fullName evidence="4">Isochorismate synthase MenF</fullName>
        <ecNumber evidence="4">5.4.4.2</ecNumber>
    </recommendedName>
    <alternativeName>
        <fullName evidence="4">Isochorismate mutase</fullName>
    </alternativeName>
</protein>
<comment type="catalytic activity">
    <reaction evidence="1 4">
        <text>chorismate = isochorismate</text>
        <dbReference type="Rhea" id="RHEA:18985"/>
        <dbReference type="ChEBI" id="CHEBI:29748"/>
        <dbReference type="ChEBI" id="CHEBI:29780"/>
        <dbReference type="EC" id="5.4.4.2"/>
    </reaction>
</comment>
<comment type="caution">
    <text evidence="6">The sequence shown here is derived from an EMBL/GenBank/DDBJ whole genome shotgun (WGS) entry which is preliminary data.</text>
</comment>
<keyword evidence="3 4" id="KW-0413">Isomerase</keyword>
<dbReference type="NCBIfam" id="TIGR00543">
    <property type="entry name" value="isochor_syn"/>
    <property type="match status" value="1"/>
</dbReference>
<sequence length="464" mass="52347">MIETTQKPLDILIDKAMKTAKNQQIEQIISLTEKINDVDPFTFFDQAKVLGDNRFFWSSATDDFYLVGAGEAYTLQANTNAYYQIEQQWKHVLDRAFIHNSYRQPGTGFVAFGGFPFDPTESLSQVWDDFDGSHFRIPSYLLARHNGEFFLTMNIVVSPQDKKADLLEQIEQQKVILLSNTAAIQAQAKIAFTEEVYPMEWKETVKKATEEIKQGKAAKIVLARAMNLHFDSLPVIQSVLKELMRVQTRSFIFAYEQGDSCFIGATPERLVRVEQEQVFSACLAGTAPRGKTTGEDQHIADHLLHDRKNREEHDYVVEMIEHALTDACESVYVPDQPVIYPLKNLQHLYTPVTAKLKKDYSILDIVKNLHPTPALGGLPREASLSFIRSFEALERGWYGAPIGWFDANQNGEFGVAIRSGLLKGKTATLFAGCGVVKDSDPDAEYQETVMKFAPMRSALRGENT</sequence>
<dbReference type="EC" id="5.4.4.2" evidence="4"/>
<evidence type="ECO:0000256" key="4">
    <source>
        <dbReference type="HAMAP-Rule" id="MF_01935"/>
    </source>
</evidence>
<dbReference type="InterPro" id="IPR005801">
    <property type="entry name" value="ADC_synthase"/>
</dbReference>
<dbReference type="AlphaFoldDB" id="A0A366E729"/>
<comment type="pathway">
    <text evidence="4">Quinol/quinone metabolism; 1,4-dihydroxy-2-naphthoate biosynthesis; 1,4-dihydroxy-2-naphthoate from chorismate: step 1/7.</text>
</comment>
<dbReference type="UniPathway" id="UPA00079"/>
<reference evidence="6 7" key="1">
    <citation type="submission" date="2018-06" db="EMBL/GenBank/DDBJ databases">
        <title>Genomic Encyclopedia of Type Strains, Phase IV (KMG-IV): sequencing the most valuable type-strain genomes for metagenomic binning, comparative biology and taxonomic classification.</title>
        <authorList>
            <person name="Goeker M."/>
        </authorList>
    </citation>
    <scope>NUCLEOTIDE SEQUENCE [LARGE SCALE GENOMIC DNA]</scope>
    <source>
        <strain evidence="6 7">DSM 15140</strain>
    </source>
</reference>
<dbReference type="SUPFAM" id="SSF56322">
    <property type="entry name" value="ADC synthase"/>
    <property type="match status" value="1"/>
</dbReference>
<dbReference type="InterPro" id="IPR015890">
    <property type="entry name" value="Chorismate_C"/>
</dbReference>
<keyword evidence="4" id="KW-0460">Magnesium</keyword>
<accession>A0A366E729</accession>
<organism evidence="6 7">
    <name type="scientific">Paraliobacillus ryukyuensis</name>
    <dbReference type="NCBI Taxonomy" id="200904"/>
    <lineage>
        <taxon>Bacteria</taxon>
        <taxon>Bacillati</taxon>
        <taxon>Bacillota</taxon>
        <taxon>Bacilli</taxon>
        <taxon>Bacillales</taxon>
        <taxon>Bacillaceae</taxon>
        <taxon>Paraliobacillus</taxon>
    </lineage>
</organism>
<dbReference type="PANTHER" id="PTHR42839">
    <property type="entry name" value="ISOCHORISMATE SYNTHASE ENTC"/>
    <property type="match status" value="1"/>
</dbReference>
<dbReference type="Proteomes" id="UP000252254">
    <property type="component" value="Unassembled WGS sequence"/>
</dbReference>
<keyword evidence="4" id="KW-0474">Menaquinone biosynthesis</keyword>
<dbReference type="OrthoDB" id="9803598at2"/>
<proteinExistence type="inferred from homology"/>
<keyword evidence="7" id="KW-1185">Reference proteome</keyword>
<feature type="active site" description="Proton acceptor" evidence="4">
    <location>
        <position position="219"/>
    </location>
</feature>
<evidence type="ECO:0000259" key="5">
    <source>
        <dbReference type="Pfam" id="PF00425"/>
    </source>
</evidence>
<dbReference type="STRING" id="200904.GCA_900168775_00964"/>
<feature type="domain" description="Chorismate-utilising enzyme C-terminal" evidence="5">
    <location>
        <begin position="200"/>
        <end position="451"/>
    </location>
</feature>
<dbReference type="InterPro" id="IPR004561">
    <property type="entry name" value="IsoChor_synthase"/>
</dbReference>
<name>A0A366E729_9BACI</name>